<gene>
    <name evidence="3" type="ORF">CEUSTIGMA_g1100.t1</name>
</gene>
<protein>
    <recommendedName>
        <fullName evidence="2">Galaxin-like repeats domain-containing protein</fullName>
    </recommendedName>
</protein>
<dbReference type="STRING" id="1157962.A0A250WSH9"/>
<feature type="compositionally biased region" description="Basic and acidic residues" evidence="1">
    <location>
        <begin position="100"/>
        <end position="111"/>
    </location>
</feature>
<accession>A0A250WSH9</accession>
<dbReference type="InterPro" id="IPR056601">
    <property type="entry name" value="Galaxin_dom"/>
</dbReference>
<evidence type="ECO:0000313" key="4">
    <source>
        <dbReference type="Proteomes" id="UP000232323"/>
    </source>
</evidence>
<keyword evidence="4" id="KW-1185">Reference proteome</keyword>
<proteinExistence type="predicted"/>
<evidence type="ECO:0000256" key="1">
    <source>
        <dbReference type="SAM" id="MobiDB-lite"/>
    </source>
</evidence>
<sequence>MILEEPLNILALASSSPTTSCPALEAQEAGSPLLIFTPSLADRRPMIHSNPLFSDSINNSSDGKLLTFQEAGAETPEQCARTGRVSSYVHPIPEDGESDQNLKAHHAEHNSESSLSHRLMRRKTWHVERLLPYHLACEMSSPESTHMTPSHDTHHIMLQHENVNDVNEFCTPRDDCTEPDPDASLFGGMWPTELEALLSQHATLSRGSEYREGMHGPGNGHQGSHLNAILLSREVSVSHSMLQRQRTELYKSMAEHRLKEASVAVREQQLEEFKGQLQSKEKVFRDAQAGLDEVSRRLEAKEAWLRHKQAELEEKEMQALMREEELDTRESKACSREEMLDTRESQACCREEMLDARELQACSREEMLDARESKACSREEMLDARELQACSREEMLDARESKACSREEMLDARESQACCREDMLDARDLQACSREEMLDARESKACSREEMLDARESQACCREEDLARRRLARDEAKLEGRPAQVVLEASSKPGSILQEVGTSSIRDYDDLAERIMDSSRDKALLQVAREAAAVATSTTLLLLSSHFSTSHASIAPCCSHDLLASQPPLTDETHDDNNYRLDTEDVPGARTTVTKEEIVHPVRVSTAMVEVTVHPVRARTVMREESVHPEGDVVADPARLLEGAWFGVGGY</sequence>
<feature type="region of interest" description="Disordered" evidence="1">
    <location>
        <begin position="90"/>
        <end position="115"/>
    </location>
</feature>
<evidence type="ECO:0000313" key="3">
    <source>
        <dbReference type="EMBL" id="GAX73649.1"/>
    </source>
</evidence>
<dbReference type="Pfam" id="PF24748">
    <property type="entry name" value="Galaxin_repeat"/>
    <property type="match status" value="1"/>
</dbReference>
<dbReference type="Proteomes" id="UP000232323">
    <property type="component" value="Unassembled WGS sequence"/>
</dbReference>
<dbReference type="EMBL" id="BEGY01000004">
    <property type="protein sequence ID" value="GAX73649.1"/>
    <property type="molecule type" value="Genomic_DNA"/>
</dbReference>
<dbReference type="AlphaFoldDB" id="A0A250WSH9"/>
<reference evidence="3 4" key="1">
    <citation type="submission" date="2017-08" db="EMBL/GenBank/DDBJ databases">
        <title>Acidophilic green algal genome provides insights into adaptation to an acidic environment.</title>
        <authorList>
            <person name="Hirooka S."/>
            <person name="Hirose Y."/>
            <person name="Kanesaki Y."/>
            <person name="Higuchi S."/>
            <person name="Fujiwara T."/>
            <person name="Onuma R."/>
            <person name="Era A."/>
            <person name="Ohbayashi R."/>
            <person name="Uzuka A."/>
            <person name="Nozaki H."/>
            <person name="Yoshikawa H."/>
            <person name="Miyagishima S.Y."/>
        </authorList>
    </citation>
    <scope>NUCLEOTIDE SEQUENCE [LARGE SCALE GENOMIC DNA]</scope>
    <source>
        <strain evidence="3 4">NIES-2499</strain>
    </source>
</reference>
<feature type="domain" description="Galaxin-like repeats" evidence="2">
    <location>
        <begin position="333"/>
        <end position="462"/>
    </location>
</feature>
<comment type="caution">
    <text evidence="3">The sequence shown here is derived from an EMBL/GenBank/DDBJ whole genome shotgun (WGS) entry which is preliminary data.</text>
</comment>
<name>A0A250WSH9_9CHLO</name>
<organism evidence="3 4">
    <name type="scientific">Chlamydomonas eustigma</name>
    <dbReference type="NCBI Taxonomy" id="1157962"/>
    <lineage>
        <taxon>Eukaryota</taxon>
        <taxon>Viridiplantae</taxon>
        <taxon>Chlorophyta</taxon>
        <taxon>core chlorophytes</taxon>
        <taxon>Chlorophyceae</taxon>
        <taxon>CS clade</taxon>
        <taxon>Chlamydomonadales</taxon>
        <taxon>Chlamydomonadaceae</taxon>
        <taxon>Chlamydomonas</taxon>
    </lineage>
</organism>
<evidence type="ECO:0000259" key="2">
    <source>
        <dbReference type="Pfam" id="PF24748"/>
    </source>
</evidence>